<dbReference type="OrthoDB" id="1684102at2759"/>
<keyword evidence="3 5" id="KW-1133">Transmembrane helix</keyword>
<dbReference type="GO" id="GO:0005774">
    <property type="term" value="C:vacuolar membrane"/>
    <property type="evidence" value="ECO:0007669"/>
    <property type="project" value="TreeGrafter"/>
</dbReference>
<evidence type="ECO:0000313" key="8">
    <source>
        <dbReference type="Proteomes" id="UP000252519"/>
    </source>
</evidence>
<evidence type="ECO:0000313" key="7">
    <source>
        <dbReference type="EMBL" id="RCN46361.1"/>
    </source>
</evidence>
<dbReference type="Pfam" id="PF01490">
    <property type="entry name" value="Aa_trans"/>
    <property type="match status" value="1"/>
</dbReference>
<dbReference type="AlphaFoldDB" id="A0A368GPQ7"/>
<feature type="transmembrane region" description="Helical" evidence="5">
    <location>
        <begin position="20"/>
        <end position="39"/>
    </location>
</feature>
<dbReference type="EMBL" id="JOJR01000081">
    <property type="protein sequence ID" value="RCN46361.1"/>
    <property type="molecule type" value="Genomic_DNA"/>
</dbReference>
<dbReference type="GO" id="GO:0015179">
    <property type="term" value="F:L-amino acid transmembrane transporter activity"/>
    <property type="evidence" value="ECO:0007669"/>
    <property type="project" value="TreeGrafter"/>
</dbReference>
<comment type="caution">
    <text evidence="7">The sequence shown here is derived from an EMBL/GenBank/DDBJ whole genome shotgun (WGS) entry which is preliminary data.</text>
</comment>
<name>A0A368GPQ7_ANCCA</name>
<comment type="subcellular location">
    <subcellularLocation>
        <location evidence="1">Membrane</location>
        <topology evidence="1">Multi-pass membrane protein</topology>
    </subcellularLocation>
</comment>
<evidence type="ECO:0000256" key="5">
    <source>
        <dbReference type="SAM" id="Phobius"/>
    </source>
</evidence>
<dbReference type="InterPro" id="IPR013057">
    <property type="entry name" value="AA_transpt_TM"/>
</dbReference>
<feature type="transmembrane region" description="Helical" evidence="5">
    <location>
        <begin position="92"/>
        <end position="117"/>
    </location>
</feature>
<accession>A0A368GPQ7</accession>
<keyword evidence="4 5" id="KW-0472">Membrane</keyword>
<organism evidence="7 8">
    <name type="scientific">Ancylostoma caninum</name>
    <name type="common">Dog hookworm</name>
    <dbReference type="NCBI Taxonomy" id="29170"/>
    <lineage>
        <taxon>Eukaryota</taxon>
        <taxon>Metazoa</taxon>
        <taxon>Ecdysozoa</taxon>
        <taxon>Nematoda</taxon>
        <taxon>Chromadorea</taxon>
        <taxon>Rhabditida</taxon>
        <taxon>Rhabditina</taxon>
        <taxon>Rhabditomorpha</taxon>
        <taxon>Strongyloidea</taxon>
        <taxon>Ancylostomatidae</taxon>
        <taxon>Ancylostomatinae</taxon>
        <taxon>Ancylostoma</taxon>
    </lineage>
</organism>
<evidence type="ECO:0000259" key="6">
    <source>
        <dbReference type="Pfam" id="PF01490"/>
    </source>
</evidence>
<keyword evidence="8" id="KW-1185">Reference proteome</keyword>
<dbReference type="Proteomes" id="UP000252519">
    <property type="component" value="Unassembled WGS sequence"/>
</dbReference>
<feature type="domain" description="Amino acid transporter transmembrane" evidence="6">
    <location>
        <begin position="32"/>
        <end position="132"/>
    </location>
</feature>
<evidence type="ECO:0000256" key="3">
    <source>
        <dbReference type="ARBA" id="ARBA00022989"/>
    </source>
</evidence>
<protein>
    <recommendedName>
        <fullName evidence="6">Amino acid transporter transmembrane domain-containing protein</fullName>
    </recommendedName>
</protein>
<keyword evidence="2 5" id="KW-0812">Transmembrane</keyword>
<proteinExistence type="predicted"/>
<evidence type="ECO:0000256" key="2">
    <source>
        <dbReference type="ARBA" id="ARBA00022692"/>
    </source>
</evidence>
<evidence type="ECO:0000256" key="1">
    <source>
        <dbReference type="ARBA" id="ARBA00004141"/>
    </source>
</evidence>
<dbReference type="STRING" id="29170.A0A368GPQ7"/>
<dbReference type="PANTHER" id="PTHR22950">
    <property type="entry name" value="AMINO ACID TRANSPORTER"/>
    <property type="match status" value="1"/>
</dbReference>
<gene>
    <name evidence="7" type="ORF">ANCCAN_07655</name>
</gene>
<reference evidence="7 8" key="1">
    <citation type="submission" date="2014-10" db="EMBL/GenBank/DDBJ databases">
        <title>Draft genome of the hookworm Ancylostoma caninum.</title>
        <authorList>
            <person name="Mitreva M."/>
        </authorList>
    </citation>
    <scope>NUCLEOTIDE SEQUENCE [LARGE SCALE GENOMIC DNA]</scope>
    <source>
        <strain evidence="7 8">Baltimore</strain>
    </source>
</reference>
<sequence>MDKRCQLSSVKRHTLAKLRYDSWSIRLMSYVSMAGNVFMQLLPAPHLTAELPWFTNFRGVVLATGNVIYSFEGQALVLPLENKMKHPIEMRGWTGVLSTGISLVTIVYAACGFFGYITYGKNVKESITLNMDDG</sequence>
<evidence type="ECO:0000256" key="4">
    <source>
        <dbReference type="ARBA" id="ARBA00023136"/>
    </source>
</evidence>
<dbReference type="PANTHER" id="PTHR22950:SF193">
    <property type="entry name" value="AMINO ACID TRANSPORTER TRANSMEMBRANE DOMAIN-CONTAINING PROTEIN"/>
    <property type="match status" value="1"/>
</dbReference>